<name>A0A3A8AS78_9RHOB</name>
<evidence type="ECO:0000256" key="1">
    <source>
        <dbReference type="SAM" id="MobiDB-lite"/>
    </source>
</evidence>
<keyword evidence="2" id="KW-0969">Cilium</keyword>
<comment type="caution">
    <text evidence="2">The sequence shown here is derived from an EMBL/GenBank/DDBJ whole genome shotgun (WGS) entry which is preliminary data.</text>
</comment>
<dbReference type="AlphaFoldDB" id="A0A3A8AS78"/>
<proteinExistence type="predicted"/>
<dbReference type="RefSeq" id="WP_121168655.1">
    <property type="nucleotide sequence ID" value="NZ_RAPE01000005.1"/>
</dbReference>
<sequence>MKKLLPLVLMLAGIGGGVGAGLALRPAAPVAADGNAADGEAAKPALETPAVKARDDDHGGNPADADYVKLNNQFVVPVVTRDKVAALVVMSLSIELAGGSPETVYLREPKLRDQFLQVLFDHANMGGFEGAFTSARKLDVLRAALLEVARAVIGPEVASVLITDINRQDA</sequence>
<reference evidence="2 3" key="1">
    <citation type="submission" date="2018-09" db="EMBL/GenBank/DDBJ databases">
        <title>Roseovarius spongiae sp. nov., isolated from a marine sponge.</title>
        <authorList>
            <person name="Zhuang L."/>
            <person name="Luo L."/>
        </authorList>
    </citation>
    <scope>NUCLEOTIDE SEQUENCE [LARGE SCALE GENOMIC DNA]</scope>
    <source>
        <strain evidence="2 3">HN-E21</strain>
    </source>
</reference>
<keyword evidence="2" id="KW-0966">Cell projection</keyword>
<keyword evidence="2" id="KW-0282">Flagellum</keyword>
<accession>A0A3A8AS78</accession>
<dbReference type="EMBL" id="RAPE01000005">
    <property type="protein sequence ID" value="RKF13042.1"/>
    <property type="molecule type" value="Genomic_DNA"/>
</dbReference>
<dbReference type="Proteomes" id="UP000281128">
    <property type="component" value="Unassembled WGS sequence"/>
</dbReference>
<protein>
    <submittedName>
        <fullName evidence="2">Flagellar basal body-associated protein FliL</fullName>
    </submittedName>
</protein>
<dbReference type="OrthoDB" id="7864548at2"/>
<feature type="region of interest" description="Disordered" evidence="1">
    <location>
        <begin position="39"/>
        <end position="62"/>
    </location>
</feature>
<keyword evidence="3" id="KW-1185">Reference proteome</keyword>
<evidence type="ECO:0000313" key="3">
    <source>
        <dbReference type="Proteomes" id="UP000281128"/>
    </source>
</evidence>
<organism evidence="2 3">
    <name type="scientific">Roseovarius spongiae</name>
    <dbReference type="NCBI Taxonomy" id="2320272"/>
    <lineage>
        <taxon>Bacteria</taxon>
        <taxon>Pseudomonadati</taxon>
        <taxon>Pseudomonadota</taxon>
        <taxon>Alphaproteobacteria</taxon>
        <taxon>Rhodobacterales</taxon>
        <taxon>Roseobacteraceae</taxon>
        <taxon>Roseovarius</taxon>
    </lineage>
</organism>
<evidence type="ECO:0000313" key="2">
    <source>
        <dbReference type="EMBL" id="RKF13042.1"/>
    </source>
</evidence>
<gene>
    <name evidence="2" type="ORF">D6850_16205</name>
</gene>